<comment type="caution">
    <text evidence="1">The sequence shown here is derived from an EMBL/GenBank/DDBJ whole genome shotgun (WGS) entry which is preliminary data.</text>
</comment>
<dbReference type="AlphaFoldDB" id="A0AAV7MU91"/>
<sequence length="225" mass="25554">MFSSRLRLQKEEKQRQAELYKALADAEAQLVSASASGNDVDDALSWVQVAKAAVLDISSKFTAAKCLVWRTMSYEYCDWVGHHLAGYTRQRVSHVEIRVVQDPSGNRVDDDDSVTEVFRSYFESLYKAGEAEAELPGEDLLDFLDSIPFETLGRGIGKYSKHPFPWRNNRLLFGTSPQEGLWGRIKFSCCSIKPYSLIYKQIYCSLSVRYRRDAHPRTPGPQPTS</sequence>
<evidence type="ECO:0000313" key="2">
    <source>
        <dbReference type="Proteomes" id="UP001066276"/>
    </source>
</evidence>
<reference evidence="1" key="1">
    <citation type="journal article" date="2022" name="bioRxiv">
        <title>Sequencing and chromosome-scale assembly of the giantPleurodeles waltlgenome.</title>
        <authorList>
            <person name="Brown T."/>
            <person name="Elewa A."/>
            <person name="Iarovenko S."/>
            <person name="Subramanian E."/>
            <person name="Araus A.J."/>
            <person name="Petzold A."/>
            <person name="Susuki M."/>
            <person name="Suzuki K.-i.T."/>
            <person name="Hayashi T."/>
            <person name="Toyoda A."/>
            <person name="Oliveira C."/>
            <person name="Osipova E."/>
            <person name="Leigh N.D."/>
            <person name="Simon A."/>
            <person name="Yun M.H."/>
        </authorList>
    </citation>
    <scope>NUCLEOTIDE SEQUENCE</scope>
    <source>
        <strain evidence="1">20211129_DDA</strain>
        <tissue evidence="1">Liver</tissue>
    </source>
</reference>
<dbReference type="Proteomes" id="UP001066276">
    <property type="component" value="Chromosome 9"/>
</dbReference>
<dbReference type="EMBL" id="JANPWB010000013">
    <property type="protein sequence ID" value="KAJ1106709.1"/>
    <property type="molecule type" value="Genomic_DNA"/>
</dbReference>
<accession>A0AAV7MU91</accession>
<proteinExistence type="predicted"/>
<protein>
    <submittedName>
        <fullName evidence="1">Uncharacterized protein</fullName>
    </submittedName>
</protein>
<evidence type="ECO:0000313" key="1">
    <source>
        <dbReference type="EMBL" id="KAJ1106709.1"/>
    </source>
</evidence>
<keyword evidence="2" id="KW-1185">Reference proteome</keyword>
<gene>
    <name evidence="1" type="ORF">NDU88_004109</name>
</gene>
<name>A0AAV7MU91_PLEWA</name>
<organism evidence="1 2">
    <name type="scientific">Pleurodeles waltl</name>
    <name type="common">Iberian ribbed newt</name>
    <dbReference type="NCBI Taxonomy" id="8319"/>
    <lineage>
        <taxon>Eukaryota</taxon>
        <taxon>Metazoa</taxon>
        <taxon>Chordata</taxon>
        <taxon>Craniata</taxon>
        <taxon>Vertebrata</taxon>
        <taxon>Euteleostomi</taxon>
        <taxon>Amphibia</taxon>
        <taxon>Batrachia</taxon>
        <taxon>Caudata</taxon>
        <taxon>Salamandroidea</taxon>
        <taxon>Salamandridae</taxon>
        <taxon>Pleurodelinae</taxon>
        <taxon>Pleurodeles</taxon>
    </lineage>
</organism>